<proteinExistence type="predicted"/>
<keyword evidence="7 9" id="KW-1133">Transmembrane helix</keyword>
<feature type="transmembrane region" description="Helical" evidence="9">
    <location>
        <begin position="346"/>
        <end position="368"/>
    </location>
</feature>
<evidence type="ECO:0000313" key="12">
    <source>
        <dbReference type="Proteomes" id="UP001241747"/>
    </source>
</evidence>
<evidence type="ECO:0000256" key="6">
    <source>
        <dbReference type="ARBA" id="ARBA00022692"/>
    </source>
</evidence>
<evidence type="ECO:0000256" key="1">
    <source>
        <dbReference type="ARBA" id="ARBA00000085"/>
    </source>
</evidence>
<dbReference type="PANTHER" id="PTHR43065">
    <property type="entry name" value="SENSOR HISTIDINE KINASE"/>
    <property type="match status" value="1"/>
</dbReference>
<feature type="domain" description="Histidine kinase" evidence="10">
    <location>
        <begin position="416"/>
        <end position="650"/>
    </location>
</feature>
<keyword evidence="5" id="KW-0597">Phosphoprotein</keyword>
<protein>
    <recommendedName>
        <fullName evidence="3">histidine kinase</fullName>
        <ecNumber evidence="3">2.7.13.3</ecNumber>
    </recommendedName>
</protein>
<evidence type="ECO:0000256" key="5">
    <source>
        <dbReference type="ARBA" id="ARBA00022553"/>
    </source>
</evidence>
<keyword evidence="4" id="KW-1003">Cell membrane</keyword>
<evidence type="ECO:0000259" key="10">
    <source>
        <dbReference type="PROSITE" id="PS50109"/>
    </source>
</evidence>
<dbReference type="SUPFAM" id="SSF103190">
    <property type="entry name" value="Sensory domain-like"/>
    <property type="match status" value="2"/>
</dbReference>
<keyword evidence="6 9" id="KW-0812">Transmembrane</keyword>
<dbReference type="CDD" id="cd00082">
    <property type="entry name" value="HisKA"/>
    <property type="match status" value="1"/>
</dbReference>
<dbReference type="GO" id="GO:0016301">
    <property type="term" value="F:kinase activity"/>
    <property type="evidence" value="ECO:0007669"/>
    <property type="project" value="UniProtKB-KW"/>
</dbReference>
<dbReference type="CDD" id="cd00075">
    <property type="entry name" value="HATPase"/>
    <property type="match status" value="1"/>
</dbReference>
<dbReference type="InterPro" id="IPR005467">
    <property type="entry name" value="His_kinase_dom"/>
</dbReference>
<gene>
    <name evidence="11" type="ORF">QOZ94_001625</name>
</gene>
<comment type="catalytic activity">
    <reaction evidence="1">
        <text>ATP + protein L-histidine = ADP + protein N-phospho-L-histidine.</text>
        <dbReference type="EC" id="2.7.13.3"/>
    </reaction>
</comment>
<dbReference type="Proteomes" id="UP001241747">
    <property type="component" value="Unassembled WGS sequence"/>
</dbReference>
<dbReference type="InterPro" id="IPR004358">
    <property type="entry name" value="Sig_transdc_His_kin-like_C"/>
</dbReference>
<evidence type="ECO:0000256" key="4">
    <source>
        <dbReference type="ARBA" id="ARBA00022475"/>
    </source>
</evidence>
<comment type="subcellular location">
    <subcellularLocation>
        <location evidence="2">Cell membrane</location>
        <topology evidence="2">Multi-pass membrane protein</topology>
    </subcellularLocation>
</comment>
<evidence type="ECO:0000256" key="7">
    <source>
        <dbReference type="ARBA" id="ARBA00022989"/>
    </source>
</evidence>
<evidence type="ECO:0000256" key="3">
    <source>
        <dbReference type="ARBA" id="ARBA00012438"/>
    </source>
</evidence>
<dbReference type="EC" id="2.7.13.3" evidence="3"/>
<dbReference type="Pfam" id="PF21623">
    <property type="entry name" value="HK_sensor_dom_bact"/>
    <property type="match status" value="1"/>
</dbReference>
<keyword evidence="11" id="KW-0808">Transferase</keyword>
<evidence type="ECO:0000256" key="2">
    <source>
        <dbReference type="ARBA" id="ARBA00004651"/>
    </source>
</evidence>
<dbReference type="EMBL" id="JAUSVY010000003">
    <property type="protein sequence ID" value="MDQ0504843.1"/>
    <property type="molecule type" value="Genomic_DNA"/>
</dbReference>
<dbReference type="SUPFAM" id="SSF47384">
    <property type="entry name" value="Homodimeric domain of signal transducing histidine kinase"/>
    <property type="match status" value="1"/>
</dbReference>
<accession>A0ABU0LCH4</accession>
<dbReference type="InterPro" id="IPR029151">
    <property type="entry name" value="Sensor-like_sf"/>
</dbReference>
<reference evidence="11 12" key="1">
    <citation type="submission" date="2023-07" db="EMBL/GenBank/DDBJ databases">
        <title>Genomic Encyclopedia of Type Strains, Phase IV (KMG-IV): sequencing the most valuable type-strain genomes for metagenomic binning, comparative biology and taxonomic classification.</title>
        <authorList>
            <person name="Goeker M."/>
        </authorList>
    </citation>
    <scope>NUCLEOTIDE SEQUENCE [LARGE SCALE GENOMIC DNA]</scope>
    <source>
        <strain evidence="11 12">DSM 3770</strain>
    </source>
</reference>
<keyword evidence="8" id="KW-0175">Coiled coil</keyword>
<dbReference type="InterPro" id="IPR003661">
    <property type="entry name" value="HisK_dim/P_dom"/>
</dbReference>
<feature type="transmembrane region" description="Helical" evidence="9">
    <location>
        <begin position="38"/>
        <end position="58"/>
    </location>
</feature>
<sequence length="660" mass="71512">MAAGEAPAARGGPVQRVKAVLEQGKRAVGIVYRQRRRVGIFLGPWVLVVAVGVPLLWFQIETGYRDARAARGADILRGGEDLIRRVLDRLGRDILFLGALTGQLPEDELRPEGIGGRLFLSFAASSPDYDQVRWIDQRGRERLRVDQRARMIALIPPDQLQDKSARAYFREADALPMKGIYYSAIDLNVEHEVVEEPFRPMLRVATPLQIAGERRGIVVINYAAQALLDRIRRVAGTDPRISLLMANPDGYWIMGPSADQDWAWQRGRPDATLAHDDPRLWAAMGAARAGEVDAGDTHWLFHRLDLGEGLISAREASIVGGPGTHLYLLIRMDGVPGAGGETAAKIILSVLALVLMAMVSVIGVRLAAGLERDAQQTRALKTANAALTDASRHLAEVQQEVARAERLSSLGLMVAGVAHELNTPLGVANLSLSRARDAVSTLEGRLTAGLRRSDLDAFIASDRDDLALAQDAVRRCVDLVRRFKQVALDRATVARRAMDLAETVLDADPRLRKWDASGGVALVCALAGGIEMESYPGPLQQVLSNLLGNALKHAFAEGRHGTVWITARAEGPDHVRIELEDDGVGIPPEALPHVFEPFFTTARGGGGTGLGLHIVHQIVTELLGGRIEVVSPRPSAPRGTLTIILLPRVAPEPQPALART</sequence>
<dbReference type="PANTHER" id="PTHR43065:SF42">
    <property type="entry name" value="TWO-COMPONENT SENSOR PPRA"/>
    <property type="match status" value="1"/>
</dbReference>
<keyword evidence="12" id="KW-1185">Reference proteome</keyword>
<keyword evidence="11" id="KW-0418">Kinase</keyword>
<dbReference type="PRINTS" id="PR00344">
    <property type="entry name" value="BCTRLSENSOR"/>
</dbReference>
<dbReference type="SUPFAM" id="SSF55874">
    <property type="entry name" value="ATPase domain of HSP90 chaperone/DNA topoisomerase II/histidine kinase"/>
    <property type="match status" value="1"/>
</dbReference>
<comment type="caution">
    <text evidence="11">The sequence shown here is derived from an EMBL/GenBank/DDBJ whole genome shotgun (WGS) entry which is preliminary data.</text>
</comment>
<dbReference type="InterPro" id="IPR036890">
    <property type="entry name" value="HATPase_C_sf"/>
</dbReference>
<evidence type="ECO:0000256" key="9">
    <source>
        <dbReference type="SAM" id="Phobius"/>
    </source>
</evidence>
<dbReference type="Gene3D" id="3.30.450.20">
    <property type="entry name" value="PAS domain"/>
    <property type="match status" value="2"/>
</dbReference>
<dbReference type="SMART" id="SM00387">
    <property type="entry name" value="HATPase_c"/>
    <property type="match status" value="1"/>
</dbReference>
<evidence type="ECO:0000256" key="8">
    <source>
        <dbReference type="SAM" id="Coils"/>
    </source>
</evidence>
<dbReference type="InterPro" id="IPR036097">
    <property type="entry name" value="HisK_dim/P_sf"/>
</dbReference>
<evidence type="ECO:0000313" key="11">
    <source>
        <dbReference type="EMBL" id="MDQ0504843.1"/>
    </source>
</evidence>
<feature type="coiled-coil region" evidence="8">
    <location>
        <begin position="380"/>
        <end position="407"/>
    </location>
</feature>
<keyword evidence="9" id="KW-0472">Membrane</keyword>
<organism evidence="11 12">
    <name type="scientific">Xanthobacter agilis</name>
    <dbReference type="NCBI Taxonomy" id="47492"/>
    <lineage>
        <taxon>Bacteria</taxon>
        <taxon>Pseudomonadati</taxon>
        <taxon>Pseudomonadota</taxon>
        <taxon>Alphaproteobacteria</taxon>
        <taxon>Hyphomicrobiales</taxon>
        <taxon>Xanthobacteraceae</taxon>
        <taxon>Xanthobacter</taxon>
    </lineage>
</organism>
<dbReference type="Gene3D" id="3.30.565.10">
    <property type="entry name" value="Histidine kinase-like ATPase, C-terminal domain"/>
    <property type="match status" value="1"/>
</dbReference>
<dbReference type="RefSeq" id="WP_237346807.1">
    <property type="nucleotide sequence ID" value="NZ_JABWGX010000023.1"/>
</dbReference>
<dbReference type="InterPro" id="IPR048760">
    <property type="entry name" value="VP0354-like_sensor_dom"/>
</dbReference>
<dbReference type="SMART" id="SM00388">
    <property type="entry name" value="HisKA"/>
    <property type="match status" value="1"/>
</dbReference>
<dbReference type="Pfam" id="PF02518">
    <property type="entry name" value="HATPase_c"/>
    <property type="match status" value="1"/>
</dbReference>
<dbReference type="InterPro" id="IPR003594">
    <property type="entry name" value="HATPase_dom"/>
</dbReference>
<dbReference type="PROSITE" id="PS50109">
    <property type="entry name" value="HIS_KIN"/>
    <property type="match status" value="1"/>
</dbReference>
<name>A0ABU0LCH4_XANAG</name>
<dbReference type="Gene3D" id="1.10.287.130">
    <property type="match status" value="1"/>
</dbReference>